<evidence type="ECO:0000259" key="1">
    <source>
        <dbReference type="Pfam" id="PF00501"/>
    </source>
</evidence>
<dbReference type="Gene3D" id="2.30.38.10">
    <property type="entry name" value="Luciferase, Domain 3"/>
    <property type="match status" value="1"/>
</dbReference>
<dbReference type="Pfam" id="PF13193">
    <property type="entry name" value="AMP-binding_C"/>
    <property type="match status" value="1"/>
</dbReference>
<dbReference type="InterPro" id="IPR025110">
    <property type="entry name" value="AMP-bd_C"/>
</dbReference>
<keyword evidence="4" id="KW-1185">Reference proteome</keyword>
<dbReference type="InterPro" id="IPR045851">
    <property type="entry name" value="AMP-bd_C_sf"/>
</dbReference>
<dbReference type="Pfam" id="PF00501">
    <property type="entry name" value="AMP-binding"/>
    <property type="match status" value="1"/>
</dbReference>
<dbReference type="GO" id="GO:0005737">
    <property type="term" value="C:cytoplasm"/>
    <property type="evidence" value="ECO:0007669"/>
    <property type="project" value="TreeGrafter"/>
</dbReference>
<organism evidence="3 4">
    <name type="scientific">Streptomyces rubrolavendulae</name>
    <dbReference type="NCBI Taxonomy" id="285473"/>
    <lineage>
        <taxon>Bacteria</taxon>
        <taxon>Bacillati</taxon>
        <taxon>Actinomycetota</taxon>
        <taxon>Actinomycetes</taxon>
        <taxon>Kitasatosporales</taxon>
        <taxon>Streptomycetaceae</taxon>
        <taxon>Streptomyces</taxon>
    </lineage>
</organism>
<gene>
    <name evidence="3" type="primary">tycA</name>
    <name evidence="3" type="ORF">A4G23_05331</name>
</gene>
<name>A0A1D8GAJ1_9ACTN</name>
<dbReference type="NCBIfam" id="TIGR01733">
    <property type="entry name" value="AA-adenyl-dom"/>
    <property type="match status" value="1"/>
</dbReference>
<dbReference type="GO" id="GO:0043041">
    <property type="term" value="P:amino acid activation for nonribosomal peptide biosynthetic process"/>
    <property type="evidence" value="ECO:0007669"/>
    <property type="project" value="TreeGrafter"/>
</dbReference>
<dbReference type="CDD" id="cd05930">
    <property type="entry name" value="A_NRPS"/>
    <property type="match status" value="1"/>
</dbReference>
<dbReference type="GO" id="GO:0031177">
    <property type="term" value="F:phosphopantetheine binding"/>
    <property type="evidence" value="ECO:0007669"/>
    <property type="project" value="TreeGrafter"/>
</dbReference>
<dbReference type="InterPro" id="IPR010071">
    <property type="entry name" value="AA_adenyl_dom"/>
</dbReference>
<dbReference type="Gene3D" id="3.40.50.980">
    <property type="match status" value="2"/>
</dbReference>
<dbReference type="AlphaFoldDB" id="A0A1D8GAJ1"/>
<dbReference type="PATRIC" id="fig|285473.5.peg.5618"/>
<dbReference type="SUPFAM" id="SSF56801">
    <property type="entry name" value="Acetyl-CoA synthetase-like"/>
    <property type="match status" value="1"/>
</dbReference>
<dbReference type="STRING" id="285473.A4G23_05331"/>
<dbReference type="Gene3D" id="3.30.300.30">
    <property type="match status" value="1"/>
</dbReference>
<reference evidence="3 4" key="1">
    <citation type="submission" date="2016-09" db="EMBL/GenBank/DDBJ databases">
        <title>Streptomyces rubrolavendulae MJM4426 Genome sequencing and assembly.</title>
        <authorList>
            <person name="Kim J.-G."/>
        </authorList>
    </citation>
    <scope>NUCLEOTIDE SEQUENCE [LARGE SCALE GENOMIC DNA]</scope>
    <source>
        <strain evidence="3 4">MJM4426</strain>
    </source>
</reference>
<dbReference type="Proteomes" id="UP000095349">
    <property type="component" value="Chromosome"/>
</dbReference>
<protein>
    <submittedName>
        <fullName evidence="3">Tyrocidine synthase 1</fullName>
    </submittedName>
</protein>
<dbReference type="EMBL" id="CP017316">
    <property type="protein sequence ID" value="AOT62433.1"/>
    <property type="molecule type" value="Genomic_DNA"/>
</dbReference>
<dbReference type="PANTHER" id="PTHR45527">
    <property type="entry name" value="NONRIBOSOMAL PEPTIDE SYNTHETASE"/>
    <property type="match status" value="1"/>
</dbReference>
<dbReference type="InterPro" id="IPR000873">
    <property type="entry name" value="AMP-dep_synth/lig_dom"/>
</dbReference>
<proteinExistence type="predicted"/>
<dbReference type="RefSeq" id="WP_069979220.1">
    <property type="nucleotide sequence ID" value="NZ_CP017316.1"/>
</dbReference>
<dbReference type="GO" id="GO:0044550">
    <property type="term" value="P:secondary metabolite biosynthetic process"/>
    <property type="evidence" value="ECO:0007669"/>
    <property type="project" value="TreeGrafter"/>
</dbReference>
<evidence type="ECO:0000259" key="2">
    <source>
        <dbReference type="Pfam" id="PF13193"/>
    </source>
</evidence>
<feature type="domain" description="AMP-binding enzyme C-terminal" evidence="2">
    <location>
        <begin position="413"/>
        <end position="487"/>
    </location>
</feature>
<dbReference type="OrthoDB" id="2472181at2"/>
<dbReference type="KEGG" id="srn:A4G23_05331"/>
<sequence>MRTFVDDIAAHAAREPDRVAVTAPGGELTYAGLAARIDALAGTLAARGARAETVCAVAVERGVDAVIAVAAAVRCGAAFLTLDVEQPPRRLAALVRSGGADLLVTTAELAGRLRLPVPGRPVLLDRPEPGGRGARLTGPPHGRALAYVSHTSGSTGEPSPVLVEHRGLDAYLRAVSRDFRLGPDTVVLQAAPLGYDASIRDTFAPLLAGGRLVVVPRSAVLRPEEFGAVVREHRVNALLSVVPSFLAFLAGRPDGAGLLEGVRLVASSGESLRPFLAAGGRAVIEDRLVNQYGPTECTMTSTRYAVPAEPDTGADIVGTPLDGVVVRLLDEELRPVPEGAVGEVCVGGAGVARGYRGLPARTAECFVPDPAGPPGARLYRTGDLARSGPGGLHLLGRRDRQVKIRGHRVDPAEVEGALLAHPAVTGAVVTAGEDGAGRVFLTAHVTGDLADVRDGELRAHLAATLPPHLMPRRFARLDELPVTRSGKADRRALADAAARS</sequence>
<dbReference type="PANTHER" id="PTHR45527:SF1">
    <property type="entry name" value="FATTY ACID SYNTHASE"/>
    <property type="match status" value="1"/>
</dbReference>
<feature type="domain" description="AMP-dependent synthetase/ligase" evidence="1">
    <location>
        <begin position="10"/>
        <end position="355"/>
    </location>
</feature>
<accession>A0A1D8GAJ1</accession>
<evidence type="ECO:0000313" key="4">
    <source>
        <dbReference type="Proteomes" id="UP000095349"/>
    </source>
</evidence>
<evidence type="ECO:0000313" key="3">
    <source>
        <dbReference type="EMBL" id="AOT62433.1"/>
    </source>
</evidence>